<organism evidence="1 2">
    <name type="scientific">Cyclobacterium marinum (strain ATCC 25205 / DSM 745 / LMG 13164 / NCIMB 1802)</name>
    <name type="common">Flectobacillus marinus</name>
    <dbReference type="NCBI Taxonomy" id="880070"/>
    <lineage>
        <taxon>Bacteria</taxon>
        <taxon>Pseudomonadati</taxon>
        <taxon>Bacteroidota</taxon>
        <taxon>Cytophagia</taxon>
        <taxon>Cytophagales</taxon>
        <taxon>Cyclobacteriaceae</taxon>
        <taxon>Cyclobacterium</taxon>
    </lineage>
</organism>
<reference evidence="2" key="1">
    <citation type="submission" date="2011-07" db="EMBL/GenBank/DDBJ databases">
        <title>The complete genome of Cyclobacterium marinum DSM 745.</title>
        <authorList>
            <person name="Lucas S."/>
            <person name="Han J."/>
            <person name="Lapidus A."/>
            <person name="Bruce D."/>
            <person name="Goodwin L."/>
            <person name="Pitluck S."/>
            <person name="Peters L."/>
            <person name="Kyrpides N."/>
            <person name="Mavromatis K."/>
            <person name="Ivanova N."/>
            <person name="Ovchinnikova G."/>
            <person name="Chertkov O."/>
            <person name="Detter J.C."/>
            <person name="Tapia R."/>
            <person name="Han C."/>
            <person name="Land M."/>
            <person name="Hauser L."/>
            <person name="Markowitz V."/>
            <person name="Cheng J.-F."/>
            <person name="Hugenholtz P."/>
            <person name="Woyke T."/>
            <person name="Wu D."/>
            <person name="Tindall B."/>
            <person name="Schuetze A."/>
            <person name="Brambilla E."/>
            <person name="Klenk H.-P."/>
            <person name="Eisen J.A."/>
        </authorList>
    </citation>
    <scope>NUCLEOTIDE SEQUENCE [LARGE SCALE GENOMIC DNA]</scope>
    <source>
        <strain evidence="2">ATCC 25205 / DSM 745 / LMG 13164 / NCIMB 1802</strain>
    </source>
</reference>
<dbReference type="KEGG" id="cmr:Cycma_0542"/>
<gene>
    <name evidence="1" type="ordered locus">Cycma_0542</name>
</gene>
<accession>G0IXY4</accession>
<evidence type="ECO:0008006" key="3">
    <source>
        <dbReference type="Google" id="ProtNLM"/>
    </source>
</evidence>
<evidence type="ECO:0000313" key="2">
    <source>
        <dbReference type="Proteomes" id="UP000001635"/>
    </source>
</evidence>
<dbReference type="EMBL" id="CP002955">
    <property type="protein sequence ID" value="AEL24317.1"/>
    <property type="molecule type" value="Genomic_DNA"/>
</dbReference>
<evidence type="ECO:0000313" key="1">
    <source>
        <dbReference type="EMBL" id="AEL24317.1"/>
    </source>
</evidence>
<keyword evidence="2" id="KW-1185">Reference proteome</keyword>
<dbReference type="Proteomes" id="UP000001635">
    <property type="component" value="Chromosome"/>
</dbReference>
<dbReference type="AlphaFoldDB" id="G0IXY4"/>
<dbReference type="OrthoDB" id="9786645at2"/>
<dbReference type="eggNOG" id="COG1555">
    <property type="taxonomic scope" value="Bacteria"/>
</dbReference>
<sequence>MEKWVLVGSILLFTGTSWGQNGMDHFPKGAQSLGLGNASVTLHEPWAIFNNIGALGKGTTDILAVVGYDHRLGLNELTTLAAGITIPTENLGILGVGVSSYGGELFNQQQIGIGLAKQMGLASLGLKINYFQTNIEGFGRSARPVLELGGTAELFPGVFFGAHLYNITRAAISKASLNYLPTIVKTGISYRPSDNLMVNIETEKELSSPAQFKAGIAYSFEEKFWVRTGITSQPNNLYFGIGFRPRRFQVDYALSRNYLLGFTHHFSLNYNLSAQ</sequence>
<protein>
    <recommendedName>
        <fullName evidence="3">PorV/PorQ family protein</fullName>
    </recommendedName>
</protein>
<dbReference type="STRING" id="880070.Cycma_0542"/>
<dbReference type="RefSeq" id="WP_014018615.1">
    <property type="nucleotide sequence ID" value="NC_015914.1"/>
</dbReference>
<proteinExistence type="predicted"/>
<dbReference type="HOGENOM" id="CLU_087522_0_0_10"/>
<name>G0IXY4_CYCMS</name>